<comment type="subcellular location">
    <subcellularLocation>
        <location evidence="3">Membrane</location>
    </subcellularLocation>
</comment>
<dbReference type="EMBL" id="JALAZD010000001">
    <property type="protein sequence ID" value="MCI0125894.1"/>
    <property type="molecule type" value="Genomic_DNA"/>
</dbReference>
<dbReference type="CDD" id="cd04738">
    <property type="entry name" value="DHOD_2_like"/>
    <property type="match status" value="1"/>
</dbReference>
<dbReference type="PROSITE" id="PS00912">
    <property type="entry name" value="DHODEHASE_2"/>
    <property type="match status" value="1"/>
</dbReference>
<dbReference type="SUPFAM" id="SSF51395">
    <property type="entry name" value="FMN-linked oxidoreductases"/>
    <property type="match status" value="1"/>
</dbReference>
<evidence type="ECO:0000256" key="11">
    <source>
        <dbReference type="ARBA" id="ARBA00023002"/>
    </source>
</evidence>
<sequence length="344" mass="36203">MDAETAHGATIAALRLGLAPEQNYADPQELKVSLCGLDFSSPIGMAAGFDKNGEVPRQLARVGFGMVEVGTVTPRPQGGNPKPRLFRVPEVDGVINRMGFNNEGHEAMFERLKTTRVGAILGVNIGANKDSEDFVADYVLGVNRFAALADYLTVNISSPNTPGLRNLQAEEALAKLLDAVLQARSKAAVRVPVFLKIAPDLDEKAMDGIARTILATDLDGLIVSNTTIGRDTVAGMTNAAEAGGLSGKPLFNLATRRLAQMRQRVGALPIIGVGGIHSPETALAKFEAGANAIQLYSALVYGGFDMLDRLKRGLAAGVRSAGHTSISALTGRTTDDWAAGKLSL</sequence>
<dbReference type="Pfam" id="PF01180">
    <property type="entry name" value="DHO_dh"/>
    <property type="match status" value="1"/>
</dbReference>
<comment type="pathway">
    <text evidence="4">Pyrimidine metabolism; UMP biosynthesis via de novo pathway; orotate from (S)-dihydroorotate (quinone route): step 1/1.</text>
</comment>
<keyword evidence="8" id="KW-0285">Flavoprotein</keyword>
<evidence type="ECO:0000256" key="13">
    <source>
        <dbReference type="ARBA" id="ARBA00048639"/>
    </source>
</evidence>
<evidence type="ECO:0000256" key="14">
    <source>
        <dbReference type="NCBIfam" id="TIGR01036"/>
    </source>
</evidence>
<dbReference type="GO" id="GO:0005737">
    <property type="term" value="C:cytoplasm"/>
    <property type="evidence" value="ECO:0007669"/>
    <property type="project" value="InterPro"/>
</dbReference>
<evidence type="ECO:0000256" key="9">
    <source>
        <dbReference type="ARBA" id="ARBA00022643"/>
    </source>
</evidence>
<evidence type="ECO:0000313" key="16">
    <source>
        <dbReference type="EMBL" id="MCI0125894.1"/>
    </source>
</evidence>
<evidence type="ECO:0000313" key="17">
    <source>
        <dbReference type="Proteomes" id="UP001156140"/>
    </source>
</evidence>
<dbReference type="PANTHER" id="PTHR48109:SF4">
    <property type="entry name" value="DIHYDROOROTATE DEHYDROGENASE (QUINONE), MITOCHONDRIAL"/>
    <property type="match status" value="1"/>
</dbReference>
<name>A0AA41UC44_9HYPH</name>
<evidence type="ECO:0000256" key="8">
    <source>
        <dbReference type="ARBA" id="ARBA00022630"/>
    </source>
</evidence>
<keyword evidence="10" id="KW-0665">Pyrimidine biosynthesis</keyword>
<proteinExistence type="inferred from homology"/>
<evidence type="ECO:0000256" key="1">
    <source>
        <dbReference type="ARBA" id="ARBA00001917"/>
    </source>
</evidence>
<dbReference type="InterPro" id="IPR050074">
    <property type="entry name" value="DHO_dehydrogenase"/>
</dbReference>
<keyword evidence="9" id="KW-0288">FMN</keyword>
<evidence type="ECO:0000256" key="10">
    <source>
        <dbReference type="ARBA" id="ARBA00022975"/>
    </source>
</evidence>
<organism evidence="16 17">
    <name type="scientific">Paradevosia shaoguanensis</name>
    <dbReference type="NCBI Taxonomy" id="1335043"/>
    <lineage>
        <taxon>Bacteria</taxon>
        <taxon>Pseudomonadati</taxon>
        <taxon>Pseudomonadota</taxon>
        <taxon>Alphaproteobacteria</taxon>
        <taxon>Hyphomicrobiales</taxon>
        <taxon>Devosiaceae</taxon>
        <taxon>Paradevosia</taxon>
    </lineage>
</organism>
<dbReference type="InterPro" id="IPR012135">
    <property type="entry name" value="Dihydroorotate_DH_1_2"/>
</dbReference>
<comment type="function">
    <text evidence="2">Catalyzes the conversion of dihydroorotate to orotate with quinone as electron acceptor.</text>
</comment>
<dbReference type="GO" id="GO:0006222">
    <property type="term" value="P:UMP biosynthetic process"/>
    <property type="evidence" value="ECO:0007669"/>
    <property type="project" value="InterPro"/>
</dbReference>
<reference evidence="16" key="1">
    <citation type="submission" date="2022-03" db="EMBL/GenBank/DDBJ databases">
        <title>The complete genome sequence of a Methyloterrigena soli.</title>
        <authorList>
            <person name="Zi Z."/>
        </authorList>
    </citation>
    <scope>NUCLEOTIDE SEQUENCE</scope>
    <source>
        <strain evidence="16">M48</strain>
    </source>
</reference>
<comment type="similarity">
    <text evidence="5">Belongs to the dihydroorotate dehydrogenase family. Type 2 subfamily.</text>
</comment>
<comment type="caution">
    <text evidence="16">The sequence shown here is derived from an EMBL/GenBank/DDBJ whole genome shotgun (WGS) entry which is preliminary data.</text>
</comment>
<dbReference type="NCBIfam" id="NF003645">
    <property type="entry name" value="PRK05286.1-2"/>
    <property type="match status" value="1"/>
</dbReference>
<evidence type="ECO:0000256" key="12">
    <source>
        <dbReference type="ARBA" id="ARBA00023136"/>
    </source>
</evidence>
<feature type="domain" description="Dihydroorotate dehydrogenase catalytic" evidence="15">
    <location>
        <begin position="30"/>
        <end position="315"/>
    </location>
</feature>
<evidence type="ECO:0000256" key="4">
    <source>
        <dbReference type="ARBA" id="ARBA00005161"/>
    </source>
</evidence>
<evidence type="ECO:0000256" key="7">
    <source>
        <dbReference type="ARBA" id="ARBA00018366"/>
    </source>
</evidence>
<dbReference type="InterPro" id="IPR001295">
    <property type="entry name" value="Dihydroorotate_DH_CS"/>
</dbReference>
<dbReference type="Proteomes" id="UP001156140">
    <property type="component" value="Unassembled WGS sequence"/>
</dbReference>
<evidence type="ECO:0000256" key="2">
    <source>
        <dbReference type="ARBA" id="ARBA00003125"/>
    </source>
</evidence>
<dbReference type="GO" id="GO:0016020">
    <property type="term" value="C:membrane"/>
    <property type="evidence" value="ECO:0007669"/>
    <property type="project" value="UniProtKB-SubCell"/>
</dbReference>
<keyword evidence="17" id="KW-1185">Reference proteome</keyword>
<evidence type="ECO:0000256" key="6">
    <source>
        <dbReference type="ARBA" id="ARBA00012791"/>
    </source>
</evidence>
<dbReference type="InterPro" id="IPR005719">
    <property type="entry name" value="Dihydroorotate_DH_2"/>
</dbReference>
<dbReference type="InterPro" id="IPR013785">
    <property type="entry name" value="Aldolase_TIM"/>
</dbReference>
<comment type="catalytic activity">
    <reaction evidence="13">
        <text>(S)-dihydroorotate + a quinone = orotate + a quinol</text>
        <dbReference type="Rhea" id="RHEA:30187"/>
        <dbReference type="ChEBI" id="CHEBI:24646"/>
        <dbReference type="ChEBI" id="CHEBI:30839"/>
        <dbReference type="ChEBI" id="CHEBI:30864"/>
        <dbReference type="ChEBI" id="CHEBI:132124"/>
        <dbReference type="EC" id="1.3.5.2"/>
    </reaction>
</comment>
<dbReference type="PROSITE" id="PS00911">
    <property type="entry name" value="DHODEHASE_1"/>
    <property type="match status" value="1"/>
</dbReference>
<protein>
    <recommendedName>
        <fullName evidence="7 14">Dihydroorotate dehydrogenase (quinone)</fullName>
        <ecNumber evidence="6 14">1.3.5.2</ecNumber>
    </recommendedName>
</protein>
<evidence type="ECO:0000259" key="15">
    <source>
        <dbReference type="Pfam" id="PF01180"/>
    </source>
</evidence>
<dbReference type="GO" id="GO:0106430">
    <property type="term" value="F:dihydroorotate dehydrogenase (quinone) activity"/>
    <property type="evidence" value="ECO:0007669"/>
    <property type="project" value="UniProtKB-EC"/>
</dbReference>
<dbReference type="EC" id="1.3.5.2" evidence="6 14"/>
<evidence type="ECO:0000256" key="3">
    <source>
        <dbReference type="ARBA" id="ARBA00004370"/>
    </source>
</evidence>
<keyword evidence="12" id="KW-0472">Membrane</keyword>
<gene>
    <name evidence="16" type="ORF">ML536_03535</name>
</gene>
<dbReference type="AlphaFoldDB" id="A0AA41UC44"/>
<evidence type="ECO:0000256" key="5">
    <source>
        <dbReference type="ARBA" id="ARBA00005359"/>
    </source>
</evidence>
<dbReference type="NCBIfam" id="TIGR01036">
    <property type="entry name" value="pyrD_sub2"/>
    <property type="match status" value="1"/>
</dbReference>
<dbReference type="PIRSF" id="PIRSF000164">
    <property type="entry name" value="DHO_oxidase"/>
    <property type="match status" value="1"/>
</dbReference>
<accession>A0AA41UC44</accession>
<dbReference type="Gene3D" id="3.20.20.70">
    <property type="entry name" value="Aldolase class I"/>
    <property type="match status" value="1"/>
</dbReference>
<dbReference type="InterPro" id="IPR005720">
    <property type="entry name" value="Dihydroorotate_DH_cat"/>
</dbReference>
<keyword evidence="11 16" id="KW-0560">Oxidoreductase</keyword>
<dbReference type="NCBIfam" id="NF003652">
    <property type="entry name" value="PRK05286.2-5"/>
    <property type="match status" value="1"/>
</dbReference>
<dbReference type="GO" id="GO:0006207">
    <property type="term" value="P:'de novo' pyrimidine nucleobase biosynthetic process"/>
    <property type="evidence" value="ECO:0007669"/>
    <property type="project" value="UniProtKB-UniRule"/>
</dbReference>
<dbReference type="PANTHER" id="PTHR48109">
    <property type="entry name" value="DIHYDROOROTATE DEHYDROGENASE (QUINONE), MITOCHONDRIAL-RELATED"/>
    <property type="match status" value="1"/>
</dbReference>
<comment type="cofactor">
    <cofactor evidence="1">
        <name>FMN</name>
        <dbReference type="ChEBI" id="CHEBI:58210"/>
    </cofactor>
</comment>